<sequence length="133" mass="14709">MPFTPAELDYLKAQTMARLATIGPAGAPQLRPVVFELNLDLGTLDIGGWDMGDTQKYRNARREPRVAIVIDDVVSYEPFVDRGIEVRGHAEAIDDHGPMHPGYSPEIIRIHPRRIITWGLDPATPGITARDIG</sequence>
<evidence type="ECO:0000256" key="1">
    <source>
        <dbReference type="ARBA" id="ARBA00023002"/>
    </source>
</evidence>
<dbReference type="Gene3D" id="2.30.110.10">
    <property type="entry name" value="Electron Transport, Fmn-binding Protein, Chain A"/>
    <property type="match status" value="1"/>
</dbReference>
<dbReference type="NCBIfam" id="TIGR04023">
    <property type="entry name" value="PPOX_MSMEG_5819"/>
    <property type="match status" value="1"/>
</dbReference>
<proteinExistence type="predicted"/>
<gene>
    <name evidence="3" type="ORF">ACFQRF_24950</name>
</gene>
<evidence type="ECO:0000313" key="4">
    <source>
        <dbReference type="Proteomes" id="UP001596540"/>
    </source>
</evidence>
<keyword evidence="4" id="KW-1185">Reference proteome</keyword>
<feature type="domain" description="Pyridoxamine 5'-phosphate oxidase N-terminal" evidence="2">
    <location>
        <begin position="5"/>
        <end position="98"/>
    </location>
</feature>
<dbReference type="InterPro" id="IPR012349">
    <property type="entry name" value="Split_barrel_FMN-bd"/>
</dbReference>
<accession>A0ABW2KLZ6</accession>
<evidence type="ECO:0000313" key="3">
    <source>
        <dbReference type="EMBL" id="MFC7330989.1"/>
    </source>
</evidence>
<organism evidence="3 4">
    <name type="scientific">Marinactinospora rubrisoli</name>
    <dbReference type="NCBI Taxonomy" id="2715399"/>
    <lineage>
        <taxon>Bacteria</taxon>
        <taxon>Bacillati</taxon>
        <taxon>Actinomycetota</taxon>
        <taxon>Actinomycetes</taxon>
        <taxon>Streptosporangiales</taxon>
        <taxon>Nocardiopsidaceae</taxon>
        <taxon>Marinactinospora</taxon>
    </lineage>
</organism>
<reference evidence="4" key="1">
    <citation type="journal article" date="2019" name="Int. J. Syst. Evol. Microbiol.">
        <title>The Global Catalogue of Microorganisms (GCM) 10K type strain sequencing project: providing services to taxonomists for standard genome sequencing and annotation.</title>
        <authorList>
            <consortium name="The Broad Institute Genomics Platform"/>
            <consortium name="The Broad Institute Genome Sequencing Center for Infectious Disease"/>
            <person name="Wu L."/>
            <person name="Ma J."/>
        </authorList>
    </citation>
    <scope>NUCLEOTIDE SEQUENCE [LARGE SCALE GENOMIC DNA]</scope>
    <source>
        <strain evidence="4">CGMCC 4.7382</strain>
    </source>
</reference>
<dbReference type="InterPro" id="IPR011576">
    <property type="entry name" value="Pyridox_Oxase_N"/>
</dbReference>
<protein>
    <submittedName>
        <fullName evidence="3">PPOX class F420-dependent oxidoreductase</fullName>
        <ecNumber evidence="3">1.-.-.-</ecNumber>
    </submittedName>
</protein>
<keyword evidence="1 3" id="KW-0560">Oxidoreductase</keyword>
<dbReference type="InterPro" id="IPR052019">
    <property type="entry name" value="F420H2_bilvrd_red/Heme_oxyg"/>
</dbReference>
<dbReference type="RefSeq" id="WP_379873629.1">
    <property type="nucleotide sequence ID" value="NZ_JBHTBH010000015.1"/>
</dbReference>
<name>A0ABW2KLZ6_9ACTN</name>
<dbReference type="Proteomes" id="UP001596540">
    <property type="component" value="Unassembled WGS sequence"/>
</dbReference>
<dbReference type="PANTHER" id="PTHR35176:SF6">
    <property type="entry name" value="HEME OXYGENASE HI_0854-RELATED"/>
    <property type="match status" value="1"/>
</dbReference>
<comment type="caution">
    <text evidence="3">The sequence shown here is derived from an EMBL/GenBank/DDBJ whole genome shotgun (WGS) entry which is preliminary data.</text>
</comment>
<dbReference type="EC" id="1.-.-.-" evidence="3"/>
<dbReference type="EMBL" id="JBHTBH010000015">
    <property type="protein sequence ID" value="MFC7330989.1"/>
    <property type="molecule type" value="Genomic_DNA"/>
</dbReference>
<evidence type="ECO:0000259" key="2">
    <source>
        <dbReference type="Pfam" id="PF01243"/>
    </source>
</evidence>
<dbReference type="GO" id="GO:0016491">
    <property type="term" value="F:oxidoreductase activity"/>
    <property type="evidence" value="ECO:0007669"/>
    <property type="project" value="UniProtKB-KW"/>
</dbReference>
<dbReference type="InterPro" id="IPR024031">
    <property type="entry name" value="MSMEG_5819/OxyR"/>
</dbReference>
<dbReference type="SUPFAM" id="SSF50475">
    <property type="entry name" value="FMN-binding split barrel"/>
    <property type="match status" value="1"/>
</dbReference>
<dbReference type="PANTHER" id="PTHR35176">
    <property type="entry name" value="HEME OXYGENASE HI_0854-RELATED"/>
    <property type="match status" value="1"/>
</dbReference>
<dbReference type="Pfam" id="PF01243">
    <property type="entry name" value="PNPOx_N"/>
    <property type="match status" value="1"/>
</dbReference>